<accession>A0ABV2QPR9</accession>
<protein>
    <submittedName>
        <fullName evidence="1">Uncharacterized protein</fullName>
    </submittedName>
</protein>
<organism evidence="1 2">
    <name type="scientific">Conyzicola nivalis</name>
    <dbReference type="NCBI Taxonomy" id="1477021"/>
    <lineage>
        <taxon>Bacteria</taxon>
        <taxon>Bacillati</taxon>
        <taxon>Actinomycetota</taxon>
        <taxon>Actinomycetes</taxon>
        <taxon>Micrococcales</taxon>
        <taxon>Microbacteriaceae</taxon>
        <taxon>Conyzicola</taxon>
    </lineage>
</organism>
<dbReference type="RefSeq" id="WP_354025105.1">
    <property type="nucleotide sequence ID" value="NZ_JBEPSJ010000002.1"/>
</dbReference>
<proteinExistence type="predicted"/>
<gene>
    <name evidence="1" type="ORF">ABIE21_002465</name>
</gene>
<dbReference type="Proteomes" id="UP001549257">
    <property type="component" value="Unassembled WGS sequence"/>
</dbReference>
<dbReference type="EMBL" id="JBEPSJ010000002">
    <property type="protein sequence ID" value="MET4582955.1"/>
    <property type="molecule type" value="Genomic_DNA"/>
</dbReference>
<name>A0ABV2QPR9_9MICO</name>
<comment type="caution">
    <text evidence="1">The sequence shown here is derived from an EMBL/GenBank/DDBJ whole genome shotgun (WGS) entry which is preliminary data.</text>
</comment>
<evidence type="ECO:0000313" key="1">
    <source>
        <dbReference type="EMBL" id="MET4582955.1"/>
    </source>
</evidence>
<keyword evidence="2" id="KW-1185">Reference proteome</keyword>
<evidence type="ECO:0000313" key="2">
    <source>
        <dbReference type="Proteomes" id="UP001549257"/>
    </source>
</evidence>
<reference evidence="1 2" key="1">
    <citation type="submission" date="2024-06" db="EMBL/GenBank/DDBJ databases">
        <title>Sorghum-associated microbial communities from plants grown in Nebraska, USA.</title>
        <authorList>
            <person name="Schachtman D."/>
        </authorList>
    </citation>
    <scope>NUCLEOTIDE SEQUENCE [LARGE SCALE GENOMIC DNA]</scope>
    <source>
        <strain evidence="1 2">2857</strain>
    </source>
</reference>
<sequence>MKTDLFVYGPHVRAIDGRLSAVDDELRDVTQVLEQSQVSARGDSFDAA</sequence>